<evidence type="ECO:0000256" key="1">
    <source>
        <dbReference type="ARBA" id="ARBA00004141"/>
    </source>
</evidence>
<evidence type="ECO:0000313" key="11">
    <source>
        <dbReference type="EnsemblPlants" id="Kaladp0011s0027.1.v1.1"/>
    </source>
</evidence>
<evidence type="ECO:0000256" key="5">
    <source>
        <dbReference type="ARBA" id="ARBA00022989"/>
    </source>
</evidence>
<feature type="region of interest" description="Disordered" evidence="9">
    <location>
        <begin position="1"/>
        <end position="29"/>
    </location>
</feature>
<evidence type="ECO:0000256" key="2">
    <source>
        <dbReference type="ARBA" id="ARBA00007079"/>
    </source>
</evidence>
<sequence length="483" mass="53962">MDASCNSKSTNQQTPSNKPETPRRTMTATRRWPIDSMRSLAKQAKKIARDDPRKVIHSLKVGLALTLISSFYYFQPLYEGFGGSAIWAVMTVVVMFEYTVGETLGKGLNRMLATLVAGMLGLGAHRLATLPGDSGQPIMLSMFVFLIAVTFTFMRFFPKLKARYDYGLSIFILTFSLVTVSAYREAAPLTIAHQRLSTIVIGCSTAVFVCIFVSPVWIGEDFKNLIADNIQKLSNYLEGFGDEYFETTSSTKDGKSTKSDKSFLTDYQAVLTSKSKEESMANFARWEPPHGRFRYRHPWKQYLKVGRLTRECGYKVEALQRFLASEIQTEKELRVRIQEPCMNISMECSNCLKKLSLSIKSMSQPSPMETHISASKTESENLKYMLQSSLWQETKSDLLRVIQAVAMGSLLMDIAKCTEEIAEAVQELATMAGFEPEVIRKNSKQLSAVQPEVAGDDEVHIITMDGTGGHASTCTPKHSDGHV</sequence>
<dbReference type="EnsemblPlants" id="Kaladp0011s0027.1.v1.1">
    <property type="protein sequence ID" value="Kaladp0011s0027.1.v1.1"/>
    <property type="gene ID" value="Kaladp0011s0027.v1.1"/>
</dbReference>
<proteinExistence type="inferred from homology"/>
<dbReference type="AlphaFoldDB" id="A0A7N0RFZ8"/>
<dbReference type="GO" id="GO:0034220">
    <property type="term" value="P:monoatomic ion transmembrane transport"/>
    <property type="evidence" value="ECO:0007669"/>
    <property type="project" value="UniProtKB-KW"/>
</dbReference>
<keyword evidence="3" id="KW-0813">Transport</keyword>
<evidence type="ECO:0000256" key="8">
    <source>
        <dbReference type="ARBA" id="ARBA00023303"/>
    </source>
</evidence>
<accession>A0A7N0RFZ8</accession>
<dbReference type="InterPro" id="IPR020966">
    <property type="entry name" value="ALMT"/>
</dbReference>
<evidence type="ECO:0000256" key="3">
    <source>
        <dbReference type="ARBA" id="ARBA00022448"/>
    </source>
</evidence>
<evidence type="ECO:0000256" key="6">
    <source>
        <dbReference type="ARBA" id="ARBA00023065"/>
    </source>
</evidence>
<evidence type="ECO:0000256" key="10">
    <source>
        <dbReference type="SAM" id="Phobius"/>
    </source>
</evidence>
<dbReference type="Pfam" id="PF11744">
    <property type="entry name" value="ALMT"/>
    <property type="match status" value="1"/>
</dbReference>
<keyword evidence="4 10" id="KW-0812">Transmembrane</keyword>
<feature type="compositionally biased region" description="Polar residues" evidence="9">
    <location>
        <begin position="1"/>
        <end position="28"/>
    </location>
</feature>
<dbReference type="OMA" id="LICPVWI"/>
<keyword evidence="7 10" id="KW-0472">Membrane</keyword>
<dbReference type="Proteomes" id="UP000594263">
    <property type="component" value="Unplaced"/>
</dbReference>
<evidence type="ECO:0000256" key="4">
    <source>
        <dbReference type="ARBA" id="ARBA00022692"/>
    </source>
</evidence>
<dbReference type="GO" id="GO:0016020">
    <property type="term" value="C:membrane"/>
    <property type="evidence" value="ECO:0007669"/>
    <property type="project" value="UniProtKB-SubCell"/>
</dbReference>
<feature type="transmembrane region" description="Helical" evidence="10">
    <location>
        <begin position="196"/>
        <end position="218"/>
    </location>
</feature>
<feature type="transmembrane region" description="Helical" evidence="10">
    <location>
        <begin position="55"/>
        <end position="74"/>
    </location>
</feature>
<protein>
    <recommendedName>
        <fullName evidence="13">Aluminum-activated malate transporter</fullName>
    </recommendedName>
</protein>
<organism evidence="11 12">
    <name type="scientific">Kalanchoe fedtschenkoi</name>
    <name type="common">Lavender scallops</name>
    <name type="synonym">South American air plant</name>
    <dbReference type="NCBI Taxonomy" id="63787"/>
    <lineage>
        <taxon>Eukaryota</taxon>
        <taxon>Viridiplantae</taxon>
        <taxon>Streptophyta</taxon>
        <taxon>Embryophyta</taxon>
        <taxon>Tracheophyta</taxon>
        <taxon>Spermatophyta</taxon>
        <taxon>Magnoliopsida</taxon>
        <taxon>eudicotyledons</taxon>
        <taxon>Gunneridae</taxon>
        <taxon>Pentapetalae</taxon>
        <taxon>Saxifragales</taxon>
        <taxon>Crassulaceae</taxon>
        <taxon>Kalanchoe</taxon>
    </lineage>
</organism>
<feature type="transmembrane region" description="Helical" evidence="10">
    <location>
        <begin position="164"/>
        <end position="184"/>
    </location>
</feature>
<evidence type="ECO:0000313" key="12">
    <source>
        <dbReference type="Proteomes" id="UP000594263"/>
    </source>
</evidence>
<keyword evidence="5 10" id="KW-1133">Transmembrane helix</keyword>
<dbReference type="PANTHER" id="PTHR31086">
    <property type="entry name" value="ALUMINUM-ACTIVATED MALATE TRANSPORTER 10"/>
    <property type="match status" value="1"/>
</dbReference>
<feature type="transmembrane region" description="Helical" evidence="10">
    <location>
        <begin position="80"/>
        <end position="100"/>
    </location>
</feature>
<comment type="similarity">
    <text evidence="2">Belongs to the aromatic acid exporter (TC 2.A.85) family.</text>
</comment>
<feature type="transmembrane region" description="Helical" evidence="10">
    <location>
        <begin position="138"/>
        <end position="157"/>
    </location>
</feature>
<evidence type="ECO:0000256" key="7">
    <source>
        <dbReference type="ARBA" id="ARBA00023136"/>
    </source>
</evidence>
<feature type="transmembrane region" description="Helical" evidence="10">
    <location>
        <begin position="112"/>
        <end position="132"/>
    </location>
</feature>
<dbReference type="GO" id="GO:0015743">
    <property type="term" value="P:malate transport"/>
    <property type="evidence" value="ECO:0007669"/>
    <property type="project" value="InterPro"/>
</dbReference>
<keyword evidence="6" id="KW-0406">Ion transport</keyword>
<evidence type="ECO:0000256" key="9">
    <source>
        <dbReference type="SAM" id="MobiDB-lite"/>
    </source>
</evidence>
<name>A0A7N0RFZ8_KALFE</name>
<keyword evidence="12" id="KW-1185">Reference proteome</keyword>
<evidence type="ECO:0008006" key="13">
    <source>
        <dbReference type="Google" id="ProtNLM"/>
    </source>
</evidence>
<dbReference type="Gramene" id="Kaladp0011s0027.1.v1.1">
    <property type="protein sequence ID" value="Kaladp0011s0027.1.v1.1"/>
    <property type="gene ID" value="Kaladp0011s0027.v1.1"/>
</dbReference>
<keyword evidence="8" id="KW-0407">Ion channel</keyword>
<reference evidence="11" key="1">
    <citation type="submission" date="2021-01" db="UniProtKB">
        <authorList>
            <consortium name="EnsemblPlants"/>
        </authorList>
    </citation>
    <scope>IDENTIFICATION</scope>
</reference>
<comment type="subcellular location">
    <subcellularLocation>
        <location evidence="1">Membrane</location>
        <topology evidence="1">Multi-pass membrane protein</topology>
    </subcellularLocation>
</comment>